<reference evidence="3" key="2">
    <citation type="submission" date="2013-04" db="EMBL/GenBank/DDBJ databases">
        <title>The genome sequence of the maize-pathogen Clavibacter michiganensis subsp. nebraskensis.</title>
        <authorList>
            <person name="Gartemann K.H."/>
            <person name="Blom J."/>
            <person name="Dreiseikelmann B."/>
            <person name="Fluegel M."/>
            <person name="Jaenicke S."/>
            <person name="Linke B."/>
            <person name="Sczcepanowski R."/>
            <person name="Wittmann J."/>
            <person name="Goesmann A."/>
            <person name="Puehler A."/>
            <person name="Eichenlaub R."/>
            <person name="Rueckert C."/>
        </authorList>
    </citation>
    <scope>NUCLEOTIDE SEQUENCE [LARGE SCALE GENOMIC DNA]</scope>
    <source>
        <strain evidence="3">NCPPB 2581</strain>
    </source>
</reference>
<dbReference type="RefSeq" id="WP_015490983.1">
    <property type="nucleotide sequence ID" value="NC_020891.1"/>
</dbReference>
<name>A0AAI9EL60_9MICO</name>
<proteinExistence type="predicted"/>
<evidence type="ECO:0000259" key="1">
    <source>
        <dbReference type="Pfam" id="PF18871"/>
    </source>
</evidence>
<feature type="domain" description="HEPN/Toprim N-terminal" evidence="1">
    <location>
        <begin position="1"/>
        <end position="89"/>
    </location>
</feature>
<organism evidence="2 3">
    <name type="scientific">Clavibacter nebraskensis NCPPB 2581</name>
    <dbReference type="NCBI Taxonomy" id="1097677"/>
    <lineage>
        <taxon>Bacteria</taxon>
        <taxon>Bacillati</taxon>
        <taxon>Actinomycetota</taxon>
        <taxon>Actinomycetes</taxon>
        <taxon>Micrococcales</taxon>
        <taxon>Microbacteriaceae</taxon>
        <taxon>Clavibacter</taxon>
    </lineage>
</organism>
<sequence length="293" mass="34235">MCTEITLSLNGIDIDWGKNRFWKNHYWLFPPTSLTDIPYLYADNEVEWHPGFETSLDQARFRLCQLGYSLEEAKSKFQTTVSHWSRRSYFELSFDAFREALSEFNFHDRPEVEPGLGPSSFKSELAEALAACSPDDGCQMEDFVYELDFSIILRTLAEQESNRPLPLRWHYYDLVENGWATIDDLLELDRNTAIMNHSFLMGRLQDYTQLNTVSAFDRWLAGQGIPQETPYWRSDTGDKRRLEKLTLPTAVRNMIHHPENLSNRLLDEDIRKSVELLLEITGRPPYPLKQLTQ</sequence>
<protein>
    <recommendedName>
        <fullName evidence="1">HEPN/Toprim N-terminal domain-containing protein</fullName>
    </recommendedName>
</protein>
<evidence type="ECO:0000313" key="2">
    <source>
        <dbReference type="EMBL" id="CCE76267.1"/>
    </source>
</evidence>
<evidence type="ECO:0000313" key="3">
    <source>
        <dbReference type="Proteomes" id="UP000012170"/>
    </source>
</evidence>
<reference evidence="2 3" key="1">
    <citation type="submission" date="2011-11" db="EMBL/GenBank/DDBJ databases">
        <authorList>
            <person name="Gartemann K."/>
        </authorList>
    </citation>
    <scope>NUCLEOTIDE SEQUENCE [LARGE SCALE GENOMIC DNA]</scope>
    <source>
        <strain evidence="3">NCPPB 2581</strain>
    </source>
</reference>
<dbReference type="Proteomes" id="UP000012170">
    <property type="component" value="Chromosome"/>
</dbReference>
<dbReference type="Pfam" id="PF18871">
    <property type="entry name" value="HEPN_Toprim_N"/>
    <property type="match status" value="1"/>
</dbReference>
<gene>
    <name evidence="2" type="ORF">CMN_02331</name>
</gene>
<dbReference type="GeneID" id="92984739"/>
<dbReference type="KEGG" id="cmc:CMN_02331"/>
<accession>A0AAI9EL60</accession>
<dbReference type="EMBL" id="HE614873">
    <property type="protein sequence ID" value="CCE76267.1"/>
    <property type="molecule type" value="Genomic_DNA"/>
</dbReference>
<dbReference type="InterPro" id="IPR041487">
    <property type="entry name" value="HEPN/Toprim-NTD1"/>
</dbReference>
<dbReference type="AlphaFoldDB" id="A0AAI9EL60"/>